<sequence>MAPRRQQTVVMYPSFGVGHIIPMTELARVLLRRGLDVTMVLIERPFWSSDSGAATTRRVMAANPAITFHVLPPDPSPPDFAGSTKLPFFHTLQLLRRYNGELGRFLRSFPRRRLHSVVTGMFSTYAAEVAAELGVPAYTFFASGAGFLAVVAQLPALLAGRQEGLKVLGDAPLEFLGVPPIPASHMVKELLEHPEEDVQRHGGRSEAHRRHRRRPAEHVRVAGEPRRAGAQGPPVRPGKAMPPMYCIGPVVGDGSAPREMPPERRHEHECLLAWLDAQQKRSVVYLCFGSRGTLPAEQLREIAIGLERSRHRFLWVVRTPAGTDGPKKFLEQRPEPDLAALLPAGFLERTGGRGLVVTSWAPQVAVLRHRSTGAFVTHCGWNSVLEAVAAGVPMLCWPLYSEQMLNKVLMTDLDMGVAWEMEGYAAGRVGADEVEAKVRLVMDLEEGRELGARVTARREEAVAALEDGGTSQVALARFLADAEKLRGQLGD</sequence>
<keyword evidence="2 3" id="KW-0808">Transferase</keyword>
<evidence type="ECO:0000256" key="3">
    <source>
        <dbReference type="RuleBase" id="RU003718"/>
    </source>
</evidence>
<dbReference type="EC" id="2.4.1.-" evidence="4"/>
<name>A0A2T7EQN2_9POAL</name>
<dbReference type="GO" id="GO:0035251">
    <property type="term" value="F:UDP-glucosyltransferase activity"/>
    <property type="evidence" value="ECO:0007669"/>
    <property type="project" value="InterPro"/>
</dbReference>
<dbReference type="SUPFAM" id="SSF53756">
    <property type="entry name" value="UDP-Glycosyltransferase/glycogen phosphorylase"/>
    <property type="match status" value="1"/>
</dbReference>
<evidence type="ECO:0000256" key="4">
    <source>
        <dbReference type="RuleBase" id="RU362057"/>
    </source>
</evidence>
<reference evidence="6 7" key="1">
    <citation type="submission" date="2018-04" db="EMBL/GenBank/DDBJ databases">
        <title>WGS assembly of Panicum hallii var. hallii HAL2.</title>
        <authorList>
            <person name="Lovell J."/>
            <person name="Jenkins J."/>
            <person name="Lowry D."/>
            <person name="Mamidi S."/>
            <person name="Sreedasyam A."/>
            <person name="Weng X."/>
            <person name="Barry K."/>
            <person name="Bonette J."/>
            <person name="Campitelli B."/>
            <person name="Daum C."/>
            <person name="Gordon S."/>
            <person name="Gould B."/>
            <person name="Lipzen A."/>
            <person name="MacQueen A."/>
            <person name="Palacio-Mejia J."/>
            <person name="Plott C."/>
            <person name="Shakirov E."/>
            <person name="Shu S."/>
            <person name="Yoshinaga Y."/>
            <person name="Zane M."/>
            <person name="Rokhsar D."/>
            <person name="Grimwood J."/>
            <person name="Schmutz J."/>
            <person name="Juenger T."/>
        </authorList>
    </citation>
    <scope>NUCLEOTIDE SEQUENCE [LARGE SCALE GENOMIC DNA]</scope>
    <source>
        <strain evidence="7">cv. HAL2</strain>
    </source>
</reference>
<dbReference type="Gramene" id="PUZ70136">
    <property type="protein sequence ID" value="PUZ70136"/>
    <property type="gene ID" value="GQ55_2G201400"/>
</dbReference>
<keyword evidence="7" id="KW-1185">Reference proteome</keyword>
<dbReference type="PROSITE" id="PS00375">
    <property type="entry name" value="UDPGT"/>
    <property type="match status" value="1"/>
</dbReference>
<dbReference type="Gene3D" id="3.40.50.2000">
    <property type="entry name" value="Glycogen Phosphorylase B"/>
    <property type="match status" value="2"/>
</dbReference>
<dbReference type="OrthoDB" id="5835829at2759"/>
<evidence type="ECO:0000256" key="1">
    <source>
        <dbReference type="ARBA" id="ARBA00009995"/>
    </source>
</evidence>
<organism evidence="6 7">
    <name type="scientific">Panicum hallii var. hallii</name>
    <dbReference type="NCBI Taxonomy" id="1504633"/>
    <lineage>
        <taxon>Eukaryota</taxon>
        <taxon>Viridiplantae</taxon>
        <taxon>Streptophyta</taxon>
        <taxon>Embryophyta</taxon>
        <taxon>Tracheophyta</taxon>
        <taxon>Spermatophyta</taxon>
        <taxon>Magnoliopsida</taxon>
        <taxon>Liliopsida</taxon>
        <taxon>Poales</taxon>
        <taxon>Poaceae</taxon>
        <taxon>PACMAD clade</taxon>
        <taxon>Panicoideae</taxon>
        <taxon>Panicodae</taxon>
        <taxon>Paniceae</taxon>
        <taxon>Panicinae</taxon>
        <taxon>Panicum</taxon>
        <taxon>Panicum sect. Panicum</taxon>
    </lineage>
</organism>
<gene>
    <name evidence="6" type="ORF">GQ55_2G201400</name>
</gene>
<evidence type="ECO:0000313" key="7">
    <source>
        <dbReference type="Proteomes" id="UP000244336"/>
    </source>
</evidence>
<dbReference type="Pfam" id="PF00201">
    <property type="entry name" value="UDPGT"/>
    <property type="match status" value="1"/>
</dbReference>
<dbReference type="PANTHER" id="PTHR48048">
    <property type="entry name" value="GLYCOSYLTRANSFERASE"/>
    <property type="match status" value="1"/>
</dbReference>
<comment type="similarity">
    <text evidence="1 3">Belongs to the UDP-glycosyltransferase family.</text>
</comment>
<proteinExistence type="inferred from homology"/>
<dbReference type="InterPro" id="IPR002213">
    <property type="entry name" value="UDP_glucos_trans"/>
</dbReference>
<dbReference type="EMBL" id="CM009750">
    <property type="protein sequence ID" value="PUZ70136.1"/>
    <property type="molecule type" value="Genomic_DNA"/>
</dbReference>
<feature type="compositionally biased region" description="Basic and acidic residues" evidence="5">
    <location>
        <begin position="194"/>
        <end position="206"/>
    </location>
</feature>
<dbReference type="Proteomes" id="UP000244336">
    <property type="component" value="Chromosome 2"/>
</dbReference>
<protein>
    <recommendedName>
        <fullName evidence="4">Glycosyltransferase</fullName>
        <ecNumber evidence="4">2.4.1.-</ecNumber>
    </recommendedName>
</protein>
<dbReference type="FunFam" id="3.40.50.2000:FF:000020">
    <property type="entry name" value="Glycosyltransferase"/>
    <property type="match status" value="1"/>
</dbReference>
<accession>A0A2T7EQN2</accession>
<dbReference type="PANTHER" id="PTHR48048:SF15">
    <property type="entry name" value="GLYCOSYLTRANSFERASE"/>
    <property type="match status" value="1"/>
</dbReference>
<feature type="region of interest" description="Disordered" evidence="5">
    <location>
        <begin position="194"/>
        <end position="241"/>
    </location>
</feature>
<dbReference type="InterPro" id="IPR050481">
    <property type="entry name" value="UDP-glycosyltransf_plant"/>
</dbReference>
<evidence type="ECO:0000256" key="5">
    <source>
        <dbReference type="SAM" id="MobiDB-lite"/>
    </source>
</evidence>
<dbReference type="CDD" id="cd03784">
    <property type="entry name" value="GT1_Gtf-like"/>
    <property type="match status" value="1"/>
</dbReference>
<feature type="compositionally biased region" description="Basic and acidic residues" evidence="5">
    <location>
        <begin position="216"/>
        <end position="227"/>
    </location>
</feature>
<evidence type="ECO:0000313" key="6">
    <source>
        <dbReference type="EMBL" id="PUZ70136.1"/>
    </source>
</evidence>
<keyword evidence="3" id="KW-0328">Glycosyltransferase</keyword>
<dbReference type="AlphaFoldDB" id="A0A2T7EQN2"/>
<dbReference type="InterPro" id="IPR035595">
    <property type="entry name" value="UDP_glycos_trans_CS"/>
</dbReference>
<evidence type="ECO:0000256" key="2">
    <source>
        <dbReference type="ARBA" id="ARBA00022679"/>
    </source>
</evidence>